<gene>
    <name evidence="1" type="ORF">FisN_3Hh220</name>
</gene>
<reference evidence="1 2" key="1">
    <citation type="journal article" date="2015" name="Plant Cell">
        <title>Oil accumulation by the oleaginous diatom Fistulifera solaris as revealed by the genome and transcriptome.</title>
        <authorList>
            <person name="Tanaka T."/>
            <person name="Maeda Y."/>
            <person name="Veluchamy A."/>
            <person name="Tanaka M."/>
            <person name="Abida H."/>
            <person name="Marechal E."/>
            <person name="Bowler C."/>
            <person name="Muto M."/>
            <person name="Sunaga Y."/>
            <person name="Tanaka M."/>
            <person name="Yoshino T."/>
            <person name="Taniguchi T."/>
            <person name="Fukuda Y."/>
            <person name="Nemoto M."/>
            <person name="Matsumoto M."/>
            <person name="Wong P.S."/>
            <person name="Aburatani S."/>
            <person name="Fujibuchi W."/>
        </authorList>
    </citation>
    <scope>NUCLEOTIDE SEQUENCE [LARGE SCALE GENOMIC DNA]</scope>
    <source>
        <strain evidence="1 2">JPCC DA0580</strain>
    </source>
</reference>
<dbReference type="SUPFAM" id="SSF54427">
    <property type="entry name" value="NTF2-like"/>
    <property type="match status" value="1"/>
</dbReference>
<accession>A0A1Z5JQK1</accession>
<dbReference type="AlphaFoldDB" id="A0A1Z5JQK1"/>
<dbReference type="Proteomes" id="UP000198406">
    <property type="component" value="Unassembled WGS sequence"/>
</dbReference>
<evidence type="ECO:0000313" key="1">
    <source>
        <dbReference type="EMBL" id="GAX16297.1"/>
    </source>
</evidence>
<dbReference type="PANTHER" id="PTHR34123:SF3">
    <property type="entry name" value="SNOAL-LIKE DOMAIN-CONTAINING PROTEIN"/>
    <property type="match status" value="1"/>
</dbReference>
<protein>
    <submittedName>
        <fullName evidence="1">Uncharacterized protein</fullName>
    </submittedName>
</protein>
<name>A0A1Z5JQK1_FISSO</name>
<dbReference type="OrthoDB" id="348976at2759"/>
<dbReference type="InParanoid" id="A0A1Z5JQK1"/>
<comment type="caution">
    <text evidence="1">The sequence shown here is derived from an EMBL/GenBank/DDBJ whole genome shotgun (WGS) entry which is preliminary data.</text>
</comment>
<evidence type="ECO:0000313" key="2">
    <source>
        <dbReference type="Proteomes" id="UP000198406"/>
    </source>
</evidence>
<dbReference type="EMBL" id="BDSP01000102">
    <property type="protein sequence ID" value="GAX16297.1"/>
    <property type="molecule type" value="Genomic_DNA"/>
</dbReference>
<organism evidence="1 2">
    <name type="scientific">Fistulifera solaris</name>
    <name type="common">Oleaginous diatom</name>
    <dbReference type="NCBI Taxonomy" id="1519565"/>
    <lineage>
        <taxon>Eukaryota</taxon>
        <taxon>Sar</taxon>
        <taxon>Stramenopiles</taxon>
        <taxon>Ochrophyta</taxon>
        <taxon>Bacillariophyta</taxon>
        <taxon>Bacillariophyceae</taxon>
        <taxon>Bacillariophycidae</taxon>
        <taxon>Naviculales</taxon>
        <taxon>Naviculaceae</taxon>
        <taxon>Fistulifera</taxon>
    </lineage>
</organism>
<dbReference type="InterPro" id="IPR018790">
    <property type="entry name" value="DUF2358"/>
</dbReference>
<dbReference type="Pfam" id="PF10184">
    <property type="entry name" value="DUF2358"/>
    <property type="match status" value="1"/>
</dbReference>
<dbReference type="InterPro" id="IPR032710">
    <property type="entry name" value="NTF2-like_dom_sf"/>
</dbReference>
<proteinExistence type="predicted"/>
<sequence>MIEKMTIWYDKALTLKCPFMRRRASDILDSLDYVLRYYLVQNPSLMGPPLAYRCIGDTCEKQFGLTVEELAEEIRKDWREETRKGYYITGKVNTAIYRDDCMFNGPDPDMPIRGLRKYLNAASQLFDPSKSVSELLSLKVEGRVVVAKWRMNGRLRLPWKPWMPEVTGTTTYYTDMNGLICLHEETWDISVFRAFLQTLWPEAGELIWGKRTGPELP</sequence>
<dbReference type="PANTHER" id="PTHR34123">
    <property type="entry name" value="OS04G0578200 PROTEIN"/>
    <property type="match status" value="1"/>
</dbReference>
<keyword evidence="2" id="KW-1185">Reference proteome</keyword>